<organism evidence="1 2">
    <name type="scientific">Allomyces macrogynus (strain ATCC 38327)</name>
    <name type="common">Allomyces javanicus var. macrogynus</name>
    <dbReference type="NCBI Taxonomy" id="578462"/>
    <lineage>
        <taxon>Eukaryota</taxon>
        <taxon>Fungi</taxon>
        <taxon>Fungi incertae sedis</taxon>
        <taxon>Blastocladiomycota</taxon>
        <taxon>Blastocladiomycetes</taxon>
        <taxon>Blastocladiales</taxon>
        <taxon>Blastocladiaceae</taxon>
        <taxon>Allomyces</taxon>
    </lineage>
</organism>
<dbReference type="OrthoDB" id="10044727at2759"/>
<proteinExistence type="predicted"/>
<evidence type="ECO:0000313" key="2">
    <source>
        <dbReference type="Proteomes" id="UP000054350"/>
    </source>
</evidence>
<dbReference type="VEuPathDB" id="FungiDB:AMAG_19491"/>
<keyword evidence="2" id="KW-1185">Reference proteome</keyword>
<dbReference type="Proteomes" id="UP000054350">
    <property type="component" value="Unassembled WGS sequence"/>
</dbReference>
<dbReference type="EMBL" id="GG745347">
    <property type="protein sequence ID" value="KNE65553.1"/>
    <property type="molecule type" value="Genomic_DNA"/>
</dbReference>
<reference evidence="2" key="2">
    <citation type="submission" date="2009-11" db="EMBL/GenBank/DDBJ databases">
        <title>The Genome Sequence of Allomyces macrogynus strain ATCC 38327.</title>
        <authorList>
            <consortium name="The Broad Institute Genome Sequencing Platform"/>
            <person name="Russ C."/>
            <person name="Cuomo C."/>
            <person name="Shea T."/>
            <person name="Young S.K."/>
            <person name="Zeng Q."/>
            <person name="Koehrsen M."/>
            <person name="Haas B."/>
            <person name="Borodovsky M."/>
            <person name="Guigo R."/>
            <person name="Alvarado L."/>
            <person name="Berlin A."/>
            <person name="Borenstein D."/>
            <person name="Chen Z."/>
            <person name="Engels R."/>
            <person name="Freedman E."/>
            <person name="Gellesch M."/>
            <person name="Goldberg J."/>
            <person name="Griggs A."/>
            <person name="Gujja S."/>
            <person name="Heiman D."/>
            <person name="Hepburn T."/>
            <person name="Howarth C."/>
            <person name="Jen D."/>
            <person name="Larson L."/>
            <person name="Lewis B."/>
            <person name="Mehta T."/>
            <person name="Park D."/>
            <person name="Pearson M."/>
            <person name="Roberts A."/>
            <person name="Saif S."/>
            <person name="Shenoy N."/>
            <person name="Sisk P."/>
            <person name="Stolte C."/>
            <person name="Sykes S."/>
            <person name="Walk T."/>
            <person name="White J."/>
            <person name="Yandava C."/>
            <person name="Burger G."/>
            <person name="Gray M.W."/>
            <person name="Holland P.W.H."/>
            <person name="King N."/>
            <person name="Lang F.B.F."/>
            <person name="Roger A.J."/>
            <person name="Ruiz-Trillo I."/>
            <person name="Lander E."/>
            <person name="Nusbaum C."/>
        </authorList>
    </citation>
    <scope>NUCLEOTIDE SEQUENCE [LARGE SCALE GENOMIC DNA]</scope>
    <source>
        <strain evidence="2">ATCC 38327</strain>
    </source>
</reference>
<evidence type="ECO:0000313" key="1">
    <source>
        <dbReference type="EMBL" id="KNE65553.1"/>
    </source>
</evidence>
<sequence length="297" mass="34452">MQIYVMLHLDNIVLAVVAKEAILKVWGNGLGLKHKKCLLLIWVCYFAEYSQVYDDHHQHSQEVKSFVFDKDIARLADVWLNVQLSGTITLMQFTEWVHNKVMLVMHEMDALGSSLIHMCENQMRVVGEKGKIVDLDLVQMQHKLLLVPVFHESVFSTNDSKWQYWKKKGRYQLAKKSKGKGLMCLKFVCPCHGEVKLLPSQIVKRMDGMPFKNTKGEVSMLCIIHDYGKDGFWMGEMLNDQIENKFLPTFMVLHGNWHGQHVKMLVMLNNTDMLLMCKVISWDNGKKAPRMCTGWFM</sequence>
<protein>
    <submittedName>
        <fullName evidence="1">Uncharacterized protein</fullName>
    </submittedName>
</protein>
<name>A0A0L0SSL7_ALLM3</name>
<reference evidence="1 2" key="1">
    <citation type="submission" date="2009-11" db="EMBL/GenBank/DDBJ databases">
        <title>Annotation of Allomyces macrogynus ATCC 38327.</title>
        <authorList>
            <consortium name="The Broad Institute Genome Sequencing Platform"/>
            <person name="Russ C."/>
            <person name="Cuomo C."/>
            <person name="Burger G."/>
            <person name="Gray M.W."/>
            <person name="Holland P.W.H."/>
            <person name="King N."/>
            <person name="Lang F.B.F."/>
            <person name="Roger A.J."/>
            <person name="Ruiz-Trillo I."/>
            <person name="Young S.K."/>
            <person name="Zeng Q."/>
            <person name="Gargeya S."/>
            <person name="Fitzgerald M."/>
            <person name="Haas B."/>
            <person name="Abouelleil A."/>
            <person name="Alvarado L."/>
            <person name="Arachchi H.M."/>
            <person name="Berlin A."/>
            <person name="Chapman S.B."/>
            <person name="Gearin G."/>
            <person name="Goldberg J."/>
            <person name="Griggs A."/>
            <person name="Gujja S."/>
            <person name="Hansen M."/>
            <person name="Heiman D."/>
            <person name="Howarth C."/>
            <person name="Larimer J."/>
            <person name="Lui A."/>
            <person name="MacDonald P.J.P."/>
            <person name="McCowen C."/>
            <person name="Montmayeur A."/>
            <person name="Murphy C."/>
            <person name="Neiman D."/>
            <person name="Pearson M."/>
            <person name="Priest M."/>
            <person name="Roberts A."/>
            <person name="Saif S."/>
            <person name="Shea T."/>
            <person name="Sisk P."/>
            <person name="Stolte C."/>
            <person name="Sykes S."/>
            <person name="Wortman J."/>
            <person name="Nusbaum C."/>
            <person name="Birren B."/>
        </authorList>
    </citation>
    <scope>NUCLEOTIDE SEQUENCE [LARGE SCALE GENOMIC DNA]</scope>
    <source>
        <strain evidence="1 2">ATCC 38327</strain>
    </source>
</reference>
<dbReference type="AlphaFoldDB" id="A0A0L0SSL7"/>
<accession>A0A0L0SSL7</accession>
<gene>
    <name evidence="1" type="ORF">AMAG_19491</name>
</gene>